<accession>A0A4R6WWS5</accession>
<dbReference type="AlphaFoldDB" id="A0A4R6WWS5"/>
<dbReference type="NCBIfam" id="TIGR03292">
    <property type="entry name" value="PhnH_redo"/>
    <property type="match status" value="1"/>
</dbReference>
<dbReference type="PIRSF" id="PIRSF020680">
    <property type="entry name" value="PhnH"/>
    <property type="match status" value="1"/>
</dbReference>
<dbReference type="SUPFAM" id="SSF159709">
    <property type="entry name" value="PhnH-like"/>
    <property type="match status" value="1"/>
</dbReference>
<dbReference type="InterPro" id="IPR008772">
    <property type="entry name" value="Phosphonate_metab_PhnH"/>
</dbReference>
<evidence type="ECO:0000313" key="1">
    <source>
        <dbReference type="EMBL" id="TDQ84137.1"/>
    </source>
</evidence>
<dbReference type="GO" id="GO:0019634">
    <property type="term" value="P:organic phosphonate metabolic process"/>
    <property type="evidence" value="ECO:0007669"/>
    <property type="project" value="InterPro"/>
</dbReference>
<evidence type="ECO:0000313" key="2">
    <source>
        <dbReference type="Proteomes" id="UP000295783"/>
    </source>
</evidence>
<reference evidence="1 2" key="1">
    <citation type="submission" date="2019-03" db="EMBL/GenBank/DDBJ databases">
        <title>Genomic Encyclopedia of Type Strains, Phase III (KMG-III): the genomes of soil and plant-associated and newly described type strains.</title>
        <authorList>
            <person name="Whitman W."/>
        </authorList>
    </citation>
    <scope>NUCLEOTIDE SEQUENCE [LARGE SCALE GENOMIC DNA]</scope>
    <source>
        <strain evidence="1 2">CGMCC 1.7660</strain>
    </source>
</reference>
<dbReference type="InterPro" id="IPR038058">
    <property type="entry name" value="PhnH-like_sp"/>
</dbReference>
<comment type="caution">
    <text evidence="1">The sequence shown here is derived from an EMBL/GenBank/DDBJ whole genome shotgun (WGS) entry which is preliminary data.</text>
</comment>
<protein>
    <submittedName>
        <fullName evidence="1">Alpha-D-ribose 1-methylphosphonate 5-triphosphate synthase subunit PhnH</fullName>
    </submittedName>
</protein>
<proteinExistence type="predicted"/>
<keyword evidence="2" id="KW-1185">Reference proteome</keyword>
<dbReference type="RefSeq" id="WP_133612189.1">
    <property type="nucleotide sequence ID" value="NZ_SNYW01000006.1"/>
</dbReference>
<dbReference type="Pfam" id="PF05845">
    <property type="entry name" value="PhnH"/>
    <property type="match status" value="1"/>
</dbReference>
<sequence>MTQPDGMILGGLGDPVHDSQRCFRGILDAMSRPARPVTLASPPDAPPGVAPATMAVLHCLLDQDTPLWLDPGLQARAARHISFHTQAPLVAEMSAASFILVGDGLQLPDLSCLPLGDPAYPERGATLLVQVGDLASGGALRFRGPGIDGTADLQIDGLAPEFWPAFAVNTELFPLGFDTILFAGTRIVGLPRTTLLEEA</sequence>
<gene>
    <name evidence="1" type="ORF">A8950_0685</name>
</gene>
<name>A0A4R6WWS5_9PROT</name>
<dbReference type="Proteomes" id="UP000295783">
    <property type="component" value="Unassembled WGS sequence"/>
</dbReference>
<dbReference type="EMBL" id="SNYW01000006">
    <property type="protein sequence ID" value="TDQ84137.1"/>
    <property type="molecule type" value="Genomic_DNA"/>
</dbReference>
<dbReference type="Gene3D" id="3.40.50.11310">
    <property type="entry name" value="Bacterial phosphonate metabolism protein PhnH"/>
    <property type="match status" value="1"/>
</dbReference>
<dbReference type="OrthoDB" id="9814509at2"/>
<organism evidence="1 2">
    <name type="scientific">Dongia mobilis</name>
    <dbReference type="NCBI Taxonomy" id="578943"/>
    <lineage>
        <taxon>Bacteria</taxon>
        <taxon>Pseudomonadati</taxon>
        <taxon>Pseudomonadota</taxon>
        <taxon>Alphaproteobacteria</taxon>
        <taxon>Rhodospirillales</taxon>
        <taxon>Dongiaceae</taxon>
        <taxon>Dongia</taxon>
    </lineage>
</organism>